<evidence type="ECO:0000313" key="2">
    <source>
        <dbReference type="Proteomes" id="UP000799439"/>
    </source>
</evidence>
<sequence>MSVAPYLLFIRPNFNPPCETGDLETRPAFCRLDPWLGNIRLLVVLQLLRKYKDVTLRPSINENISSSYSFTDIQIDLRWRH</sequence>
<proteinExistence type="predicted"/>
<accession>A0A9P4IPV7</accession>
<dbReference type="Proteomes" id="UP000799439">
    <property type="component" value="Unassembled WGS sequence"/>
</dbReference>
<name>A0A9P4IPV7_9PEZI</name>
<comment type="caution">
    <text evidence="1">The sequence shown here is derived from an EMBL/GenBank/DDBJ whole genome shotgun (WGS) entry which is preliminary data.</text>
</comment>
<gene>
    <name evidence="1" type="ORF">K461DRAFT_283051</name>
</gene>
<reference evidence="1" key="1">
    <citation type="journal article" date="2020" name="Stud. Mycol.">
        <title>101 Dothideomycetes genomes: a test case for predicting lifestyles and emergence of pathogens.</title>
        <authorList>
            <person name="Haridas S."/>
            <person name="Albert R."/>
            <person name="Binder M."/>
            <person name="Bloem J."/>
            <person name="Labutti K."/>
            <person name="Salamov A."/>
            <person name="Andreopoulos B."/>
            <person name="Baker S."/>
            <person name="Barry K."/>
            <person name="Bills G."/>
            <person name="Bluhm B."/>
            <person name="Cannon C."/>
            <person name="Castanera R."/>
            <person name="Culley D."/>
            <person name="Daum C."/>
            <person name="Ezra D."/>
            <person name="Gonzalez J."/>
            <person name="Henrissat B."/>
            <person name="Kuo A."/>
            <person name="Liang C."/>
            <person name="Lipzen A."/>
            <person name="Lutzoni F."/>
            <person name="Magnuson J."/>
            <person name="Mondo S."/>
            <person name="Nolan M."/>
            <person name="Ohm R."/>
            <person name="Pangilinan J."/>
            <person name="Park H.-J."/>
            <person name="Ramirez L."/>
            <person name="Alfaro M."/>
            <person name="Sun H."/>
            <person name="Tritt A."/>
            <person name="Yoshinaga Y."/>
            <person name="Zwiers L.-H."/>
            <person name="Turgeon B."/>
            <person name="Goodwin S."/>
            <person name="Spatafora J."/>
            <person name="Crous P."/>
            <person name="Grigoriev I."/>
        </authorList>
    </citation>
    <scope>NUCLEOTIDE SEQUENCE</scope>
    <source>
        <strain evidence="1">CBS 260.36</strain>
    </source>
</reference>
<keyword evidence="2" id="KW-1185">Reference proteome</keyword>
<organism evidence="1 2">
    <name type="scientific">Myriangium duriaei CBS 260.36</name>
    <dbReference type="NCBI Taxonomy" id="1168546"/>
    <lineage>
        <taxon>Eukaryota</taxon>
        <taxon>Fungi</taxon>
        <taxon>Dikarya</taxon>
        <taxon>Ascomycota</taxon>
        <taxon>Pezizomycotina</taxon>
        <taxon>Dothideomycetes</taxon>
        <taxon>Dothideomycetidae</taxon>
        <taxon>Myriangiales</taxon>
        <taxon>Myriangiaceae</taxon>
        <taxon>Myriangium</taxon>
    </lineage>
</organism>
<protein>
    <submittedName>
        <fullName evidence="1">Uncharacterized protein</fullName>
    </submittedName>
</protein>
<dbReference type="AlphaFoldDB" id="A0A9P4IPV7"/>
<dbReference type="EMBL" id="ML996094">
    <property type="protein sequence ID" value="KAF2147907.1"/>
    <property type="molecule type" value="Genomic_DNA"/>
</dbReference>
<evidence type="ECO:0000313" key="1">
    <source>
        <dbReference type="EMBL" id="KAF2147907.1"/>
    </source>
</evidence>